<gene>
    <name evidence="2" type="ORF">PAC_00387</name>
</gene>
<dbReference type="AlphaFoldDB" id="A0A1L7WCK6"/>
<proteinExistence type="predicted"/>
<dbReference type="Pfam" id="PF20150">
    <property type="entry name" value="2EXR"/>
    <property type="match status" value="1"/>
</dbReference>
<evidence type="ECO:0000313" key="2">
    <source>
        <dbReference type="EMBL" id="CZR50514.1"/>
    </source>
</evidence>
<evidence type="ECO:0000313" key="3">
    <source>
        <dbReference type="Proteomes" id="UP000184330"/>
    </source>
</evidence>
<dbReference type="InterPro" id="IPR045518">
    <property type="entry name" value="2EXR"/>
</dbReference>
<feature type="domain" description="2EXR" evidence="1">
    <location>
        <begin position="19"/>
        <end position="108"/>
    </location>
</feature>
<sequence length="281" mass="32590">MPPRRRAAPPAPPRTLTSFTIFSKLPSEIRFQIWNLRLLLDANDSMKNIIVPIEWDSRQRSFMSDRKPPALLHTCKESRAEAQKIYQLRFASSPEFARIYFSYEHDILLINWPSMGPAPGRIGRKLMDKECKDVRCLMISEQSLLTHAEENLHELERFTGLRDICVLCDPDDIECGDEYGSEGMMQLAKVLDEGLDEEPNYALRTQTWPELVCLRNDEGIPACSRHWWFDGWNQRAKIMQKDKWPETLATSLLLTHEDDAEHDAVFLLNMLFMHATGQPFP</sequence>
<dbReference type="Proteomes" id="UP000184330">
    <property type="component" value="Unassembled WGS sequence"/>
</dbReference>
<organism evidence="2 3">
    <name type="scientific">Phialocephala subalpina</name>
    <dbReference type="NCBI Taxonomy" id="576137"/>
    <lineage>
        <taxon>Eukaryota</taxon>
        <taxon>Fungi</taxon>
        <taxon>Dikarya</taxon>
        <taxon>Ascomycota</taxon>
        <taxon>Pezizomycotina</taxon>
        <taxon>Leotiomycetes</taxon>
        <taxon>Helotiales</taxon>
        <taxon>Mollisiaceae</taxon>
        <taxon>Phialocephala</taxon>
        <taxon>Phialocephala fortinii species complex</taxon>
    </lineage>
</organism>
<protein>
    <recommendedName>
        <fullName evidence="1">2EXR domain-containing protein</fullName>
    </recommendedName>
</protein>
<keyword evidence="3" id="KW-1185">Reference proteome</keyword>
<dbReference type="OrthoDB" id="3513892at2759"/>
<dbReference type="EMBL" id="FJOG01000001">
    <property type="protein sequence ID" value="CZR50514.1"/>
    <property type="molecule type" value="Genomic_DNA"/>
</dbReference>
<dbReference type="PANTHER" id="PTHR35910:SF6">
    <property type="entry name" value="2EXR DOMAIN-CONTAINING PROTEIN"/>
    <property type="match status" value="1"/>
</dbReference>
<reference evidence="2 3" key="1">
    <citation type="submission" date="2016-03" db="EMBL/GenBank/DDBJ databases">
        <authorList>
            <person name="Ploux O."/>
        </authorList>
    </citation>
    <scope>NUCLEOTIDE SEQUENCE [LARGE SCALE GENOMIC DNA]</scope>
    <source>
        <strain evidence="2 3">UAMH 11012</strain>
    </source>
</reference>
<evidence type="ECO:0000259" key="1">
    <source>
        <dbReference type="Pfam" id="PF20150"/>
    </source>
</evidence>
<accession>A0A1L7WCK6</accession>
<name>A0A1L7WCK6_9HELO</name>
<dbReference type="PANTHER" id="PTHR35910">
    <property type="entry name" value="2EXR DOMAIN-CONTAINING PROTEIN"/>
    <property type="match status" value="1"/>
</dbReference>